<keyword evidence="1" id="KW-0808">Transferase</keyword>
<keyword evidence="2" id="KW-1185">Reference proteome</keyword>
<evidence type="ECO:0000313" key="1">
    <source>
        <dbReference type="EMBL" id="PMD57095.1"/>
    </source>
</evidence>
<dbReference type="PANTHER" id="PTHR34144:SF5">
    <property type="entry name" value="ALPHA-1,3-MANNOSYLTRANSFERASE CMT1"/>
    <property type="match status" value="1"/>
</dbReference>
<dbReference type="PANTHER" id="PTHR34144">
    <property type="entry name" value="CHROMOSOME 8, WHOLE GENOME SHOTGUN SEQUENCE"/>
    <property type="match status" value="1"/>
</dbReference>
<dbReference type="OrthoDB" id="262547at2759"/>
<evidence type="ECO:0000313" key="2">
    <source>
        <dbReference type="Proteomes" id="UP000235371"/>
    </source>
</evidence>
<dbReference type="GO" id="GO:0016740">
    <property type="term" value="F:transferase activity"/>
    <property type="evidence" value="ECO:0007669"/>
    <property type="project" value="UniProtKB-KW"/>
</dbReference>
<protein>
    <submittedName>
        <fullName evidence="1">Glycosyltransferase family 69 protein</fullName>
    </submittedName>
</protein>
<dbReference type="Proteomes" id="UP000235371">
    <property type="component" value="Unassembled WGS sequence"/>
</dbReference>
<dbReference type="EMBL" id="KZ613847">
    <property type="protein sequence ID" value="PMD57095.1"/>
    <property type="molecule type" value="Genomic_DNA"/>
</dbReference>
<reference evidence="1 2" key="1">
    <citation type="submission" date="2016-04" db="EMBL/GenBank/DDBJ databases">
        <title>A degradative enzymes factory behind the ericoid mycorrhizal symbiosis.</title>
        <authorList>
            <consortium name="DOE Joint Genome Institute"/>
            <person name="Martino E."/>
            <person name="Morin E."/>
            <person name="Grelet G."/>
            <person name="Kuo A."/>
            <person name="Kohler A."/>
            <person name="Daghino S."/>
            <person name="Barry K."/>
            <person name="Choi C."/>
            <person name="Cichocki N."/>
            <person name="Clum A."/>
            <person name="Copeland A."/>
            <person name="Hainaut M."/>
            <person name="Haridas S."/>
            <person name="Labutti K."/>
            <person name="Lindquist E."/>
            <person name="Lipzen A."/>
            <person name="Khouja H.-R."/>
            <person name="Murat C."/>
            <person name="Ohm R."/>
            <person name="Olson A."/>
            <person name="Spatafora J."/>
            <person name="Veneault-Fourrey C."/>
            <person name="Henrissat B."/>
            <person name="Grigoriev I."/>
            <person name="Martin F."/>
            <person name="Perotto S."/>
        </authorList>
    </citation>
    <scope>NUCLEOTIDE SEQUENCE [LARGE SCALE GENOMIC DNA]</scope>
    <source>
        <strain evidence="1 2">E</strain>
    </source>
</reference>
<sequence length="355" mass="40863">MYKSRYGYTPTAILKPQNDGILPLLQCPRLNHTRYGYLDTKATNSTKYFFALDIRQRADLLPRLMGSIVEAMCFLGPARCSLSVVEGHSNDGTLETLTLLGRHIGKMGGKYHFVSSDIDSLAGDRISKLAQLHNLALQPLPRDSNLAHTSVVFLNDVSICMEDILELIHQRLVQTADMTCGMDWVNLWKDFTFYDVWIARSMNGDSFFEIPSDGNWNSAWNLFWDDPRAHERFNTHRPFQVFACWNGTAVFTANVLEKISFRQSHEDECHQGEPSLFCKDMWYHGMGRIAVVPSVNLEYSDEAGKQIKELKGYVFDWVQKEESEQLIEWEAMPPKRVKCMKNYGEQEWLPWDEGL</sequence>
<organism evidence="1 2">
    <name type="scientific">Hyaloscypha bicolor E</name>
    <dbReference type="NCBI Taxonomy" id="1095630"/>
    <lineage>
        <taxon>Eukaryota</taxon>
        <taxon>Fungi</taxon>
        <taxon>Dikarya</taxon>
        <taxon>Ascomycota</taxon>
        <taxon>Pezizomycotina</taxon>
        <taxon>Leotiomycetes</taxon>
        <taxon>Helotiales</taxon>
        <taxon>Hyaloscyphaceae</taxon>
        <taxon>Hyaloscypha</taxon>
        <taxon>Hyaloscypha bicolor</taxon>
    </lineage>
</organism>
<proteinExistence type="predicted"/>
<dbReference type="GeneID" id="36593080"/>
<dbReference type="AlphaFoldDB" id="A0A2J6T248"/>
<accession>A0A2J6T248</accession>
<dbReference type="RefSeq" id="XP_024733999.1">
    <property type="nucleotide sequence ID" value="XM_024885003.1"/>
</dbReference>
<dbReference type="InParanoid" id="A0A2J6T248"/>
<dbReference type="InterPro" id="IPR021047">
    <property type="entry name" value="Mannosyltransferase_CMT1"/>
</dbReference>
<name>A0A2J6T248_9HELO</name>
<gene>
    <name evidence="1" type="ORF">K444DRAFT_644772</name>
</gene>
<dbReference type="Pfam" id="PF11735">
    <property type="entry name" value="CAP59_mtransfer"/>
    <property type="match status" value="1"/>
</dbReference>